<dbReference type="InterPro" id="IPR012943">
    <property type="entry name" value="Cnn_1N"/>
</dbReference>
<dbReference type="GeneID" id="107073817"/>
<feature type="coiled-coil region" evidence="3">
    <location>
        <begin position="1352"/>
        <end position="1379"/>
    </location>
</feature>
<evidence type="ECO:0000259" key="4">
    <source>
        <dbReference type="Pfam" id="PF07989"/>
    </source>
</evidence>
<keyword evidence="3" id="KW-0175">Coiled coil</keyword>
<dbReference type="PANTHER" id="PTHR46930">
    <property type="entry name" value="CDK5 REGULATORY SUBUNIT-ASSOCIATED PROTEIN 2"/>
    <property type="match status" value="1"/>
</dbReference>
<keyword evidence="2" id="KW-0963">Cytoplasm</keyword>
<keyword evidence="5" id="KW-1185">Reference proteome</keyword>
<evidence type="ECO:0000256" key="2">
    <source>
        <dbReference type="ARBA" id="ARBA00022490"/>
    </source>
</evidence>
<feature type="coiled-coil region" evidence="3">
    <location>
        <begin position="1069"/>
        <end position="1236"/>
    </location>
</feature>
<organism evidence="5 6">
    <name type="scientific">Polistes dominula</name>
    <name type="common">European paper wasp</name>
    <name type="synonym">Vespa dominula</name>
    <dbReference type="NCBI Taxonomy" id="743375"/>
    <lineage>
        <taxon>Eukaryota</taxon>
        <taxon>Metazoa</taxon>
        <taxon>Ecdysozoa</taxon>
        <taxon>Arthropoda</taxon>
        <taxon>Hexapoda</taxon>
        <taxon>Insecta</taxon>
        <taxon>Pterygota</taxon>
        <taxon>Neoptera</taxon>
        <taxon>Endopterygota</taxon>
        <taxon>Hymenoptera</taxon>
        <taxon>Apocrita</taxon>
        <taxon>Aculeata</taxon>
        <taxon>Vespoidea</taxon>
        <taxon>Vespidae</taxon>
        <taxon>Polistinae</taxon>
        <taxon>Polistini</taxon>
        <taxon>Polistes</taxon>
    </lineage>
</organism>
<feature type="coiled-coil region" evidence="3">
    <location>
        <begin position="570"/>
        <end position="706"/>
    </location>
</feature>
<evidence type="ECO:0000256" key="1">
    <source>
        <dbReference type="ARBA" id="ARBA00004496"/>
    </source>
</evidence>
<name>A0ABM1JC35_POLDO</name>
<evidence type="ECO:0000313" key="6">
    <source>
        <dbReference type="RefSeq" id="XP_015190023.1"/>
    </source>
</evidence>
<evidence type="ECO:0000313" key="5">
    <source>
        <dbReference type="Proteomes" id="UP000694924"/>
    </source>
</evidence>
<dbReference type="Pfam" id="PF07989">
    <property type="entry name" value="Cnn_1N"/>
    <property type="match status" value="1"/>
</dbReference>
<sequence length="1424" mass="165356">MLSKAHQRKMFLGGYVYGNQNQNNQPSSARGSIWGSAYSPFRNTNMPLQDITMSTTLPFVNGTNSKSSGKNSPVSGVVEGVPGMASAGVGRTMKEYEDQLGALKKENFNLKLRIYFLEERMGITSADEDAIKKNIELKVEVESLRKELAEKQELLSQAAKAFELIEEQKEVSSRNQTQYEQSLEKERERILQLEKELEEYRERATTDASIFYKEAFGVTPEKALENEKLHQMEELVESLEAEVRQLSDSLEKEREWAQELESERDEYRDRFEAAIQMRENLVTERLRDIDELREQVRELEDQIFKKDTIIQQYKSEISEKDRAIKEKNTLLEEKCRAYEDICSVSDRRKKQIDHLKTSVKARDDALTDLNNKHRTLLSQFENGYTKRSPVSSPSTVNPFIESMSPRMAQKLTCLQGSANNDSAAFEREANKERLIKVKSPTIMMASTDEKETKELAKELQEKELELKRQEEEKKQLILKLCNVQKQVEVTDQKFKKMEGEHQKAVKMIQGFMERQQQLEDRIARKERKIEELEAELNRSSGYEDVKARRRDGSARKDYGVEITENPERDDNSNQQRFEEMEAKINDLRDQIETIKEEKHRLEKQIQVESEELQERLNDKDQRIEFLEIEKNTMKEELQDKITELDKLKQATVEIPTNEFFESSEYKKLIQELDLRNAEIVEKNQKIEQLSKELQVKTHNLQKLVNTELWSKNKEIAKLHNHMTANNQLDRSRSKTDIPQESASTHFATLIKELSDIGIKVSFTNEIIQLNYVNGNESIDVKTMTEYIQTLVEKKNELEKEVDYLNWLKLVTKPDIKAEIDECENESERTRKYCELLRAHLKDLVKLMKDILKNANHLDTINSNHNQIVLDVLLSSNIFSDEFAQVLEEMTKHVVIFGNNKNAIENNEKTDNAVKKSYSENILDLPKNHTTTQSDSEAFSEPDRIVSMARIGLQETQHKSINRSRFSKHTKTFSDSEDSMDYIPYHKTYQDDLHDLDANNHIQELKETNNLLYSELSALRNDLNTKISYDIVFDEKLVPLILKLEKSQKVCERLQSSLDKRIHECHALRKESKQNSIRKAQLEKKIVEVESMVAEMSKQKSELLQYKENTEKKTAEMLMVLKKENERLRSKIRTMEEDSETAKAKISALTKELDHLTLLHSQILVENTKLTNEKLRLEQEVRKTDNRYDVSVRLLQDKFNKEISDLNQINDSHRARVEELEATNKELRRHVAVCEASDSAPSSSGVSSIPTDSTLKQACDEIIQEYQNYNASQYWHPINYQTLGGRSKSSCSPDLGIESDATINTIRPLQDTLKITESMTNLLSDEDNGNRNAAAREVDSDSPLPIEAIFAGHKYSLDEIETLKQENETLKRRLMKTRRALEDTFQHLSTSNKNKKNVEKAITKQLMITKSILKKTRTYDEPFEN</sequence>
<reference evidence="6" key="1">
    <citation type="submission" date="2025-08" db="UniProtKB">
        <authorList>
            <consortium name="RefSeq"/>
        </authorList>
    </citation>
    <scope>IDENTIFICATION</scope>
    <source>
        <tissue evidence="6">Whole body</tissue>
    </source>
</reference>
<protein>
    <submittedName>
        <fullName evidence="6">Myosin-11 isoform X1</fullName>
    </submittedName>
</protein>
<gene>
    <name evidence="6" type="primary">LOC107073817</name>
</gene>
<feature type="coiled-coil region" evidence="3">
    <location>
        <begin position="508"/>
        <end position="542"/>
    </location>
</feature>
<feature type="coiled-coil region" evidence="3">
    <location>
        <begin position="445"/>
        <end position="479"/>
    </location>
</feature>
<feature type="coiled-coil region" evidence="3">
    <location>
        <begin position="93"/>
        <end position="330"/>
    </location>
</feature>
<proteinExistence type="predicted"/>
<dbReference type="RefSeq" id="XP_015190023.1">
    <property type="nucleotide sequence ID" value="XM_015334537.1"/>
</dbReference>
<dbReference type="Proteomes" id="UP000694924">
    <property type="component" value="Unplaced"/>
</dbReference>
<feature type="domain" description="Centrosomin N-terminal motif 1" evidence="4">
    <location>
        <begin position="92"/>
        <end position="163"/>
    </location>
</feature>
<evidence type="ECO:0000256" key="3">
    <source>
        <dbReference type="SAM" id="Coils"/>
    </source>
</evidence>
<comment type="subcellular location">
    <subcellularLocation>
        <location evidence="1">Cytoplasm</location>
    </subcellularLocation>
</comment>
<dbReference type="InterPro" id="IPR042791">
    <property type="entry name" value="CDK5RAP2"/>
</dbReference>
<dbReference type="PANTHER" id="PTHR46930:SF1">
    <property type="entry name" value="CDK5 REGULATORY SUBUNIT-ASSOCIATED PROTEIN 2"/>
    <property type="match status" value="1"/>
</dbReference>
<accession>A0ABM1JC35</accession>